<dbReference type="EMBL" id="DXAQ01000125">
    <property type="protein sequence ID" value="HIZ89926.1"/>
    <property type="molecule type" value="Genomic_DNA"/>
</dbReference>
<keyword evidence="2" id="KW-0808">Transferase</keyword>
<dbReference type="Pfam" id="PF00588">
    <property type="entry name" value="SpoU_methylase"/>
    <property type="match status" value="1"/>
</dbReference>
<dbReference type="GO" id="GO:0008173">
    <property type="term" value="F:RNA methyltransferase activity"/>
    <property type="evidence" value="ECO:0007669"/>
    <property type="project" value="InterPro"/>
</dbReference>
<dbReference type="InterPro" id="IPR001537">
    <property type="entry name" value="SpoU_MeTrfase"/>
</dbReference>
<dbReference type="InterPro" id="IPR013123">
    <property type="entry name" value="SpoU_subst-bd"/>
</dbReference>
<dbReference type="SMART" id="SM00967">
    <property type="entry name" value="SpoU_sub_bind"/>
    <property type="match status" value="1"/>
</dbReference>
<keyword evidence="1 4" id="KW-0489">Methyltransferase</keyword>
<dbReference type="SUPFAM" id="SSF75217">
    <property type="entry name" value="alpha/beta knot"/>
    <property type="match status" value="1"/>
</dbReference>
<dbReference type="InterPro" id="IPR029026">
    <property type="entry name" value="tRNA_m1G_MTases_N"/>
</dbReference>
<dbReference type="AlphaFoldDB" id="A0A9D2GVC5"/>
<feature type="domain" description="RNA 2-O ribose methyltransferase substrate binding" evidence="3">
    <location>
        <begin position="2"/>
        <end position="67"/>
    </location>
</feature>
<dbReference type="Gene3D" id="3.40.1280.10">
    <property type="match status" value="1"/>
</dbReference>
<dbReference type="GO" id="GO:0003723">
    <property type="term" value="F:RNA binding"/>
    <property type="evidence" value="ECO:0007669"/>
    <property type="project" value="InterPro"/>
</dbReference>
<evidence type="ECO:0000313" key="5">
    <source>
        <dbReference type="Proteomes" id="UP000824176"/>
    </source>
</evidence>
<organism evidence="4 5">
    <name type="scientific">Candidatus Mucispirillum faecigallinarum</name>
    <dbReference type="NCBI Taxonomy" id="2838699"/>
    <lineage>
        <taxon>Bacteria</taxon>
        <taxon>Pseudomonadati</taxon>
        <taxon>Deferribacterota</taxon>
        <taxon>Deferribacteres</taxon>
        <taxon>Deferribacterales</taxon>
        <taxon>Mucispirillaceae</taxon>
        <taxon>Mucispirillum</taxon>
    </lineage>
</organism>
<protein>
    <submittedName>
        <fullName evidence="4">RNA methyltransferase</fullName>
    </submittedName>
</protein>
<dbReference type="PANTHER" id="PTHR46429">
    <property type="entry name" value="23S RRNA (GUANOSINE-2'-O-)-METHYLTRANSFERASE RLMB"/>
    <property type="match status" value="1"/>
</dbReference>
<dbReference type="GO" id="GO:0006396">
    <property type="term" value="P:RNA processing"/>
    <property type="evidence" value="ECO:0007669"/>
    <property type="project" value="InterPro"/>
</dbReference>
<reference evidence="4" key="1">
    <citation type="journal article" date="2021" name="PeerJ">
        <title>Extensive microbial diversity within the chicken gut microbiome revealed by metagenomics and culture.</title>
        <authorList>
            <person name="Gilroy R."/>
            <person name="Ravi A."/>
            <person name="Getino M."/>
            <person name="Pursley I."/>
            <person name="Horton D.L."/>
            <person name="Alikhan N.F."/>
            <person name="Baker D."/>
            <person name="Gharbi K."/>
            <person name="Hall N."/>
            <person name="Watson M."/>
            <person name="Adriaenssens E.M."/>
            <person name="Foster-Nyarko E."/>
            <person name="Jarju S."/>
            <person name="Secka A."/>
            <person name="Antonio M."/>
            <person name="Oren A."/>
            <person name="Chaudhuri R.R."/>
            <person name="La Ragione R."/>
            <person name="Hildebrand F."/>
            <person name="Pallen M.J."/>
        </authorList>
    </citation>
    <scope>NUCLEOTIDE SEQUENCE</scope>
    <source>
        <strain evidence="4">ChiW4-1371</strain>
    </source>
</reference>
<proteinExistence type="predicted"/>
<comment type="caution">
    <text evidence="4">The sequence shown here is derived from an EMBL/GenBank/DDBJ whole genome shotgun (WGS) entry which is preliminary data.</text>
</comment>
<evidence type="ECO:0000256" key="2">
    <source>
        <dbReference type="ARBA" id="ARBA00022679"/>
    </source>
</evidence>
<evidence type="ECO:0000313" key="4">
    <source>
        <dbReference type="EMBL" id="HIZ89926.1"/>
    </source>
</evidence>
<dbReference type="GO" id="GO:0005829">
    <property type="term" value="C:cytosol"/>
    <property type="evidence" value="ECO:0007669"/>
    <property type="project" value="TreeGrafter"/>
</dbReference>
<dbReference type="CDD" id="cd18103">
    <property type="entry name" value="SpoU-like_RlmB"/>
    <property type="match status" value="1"/>
</dbReference>
<dbReference type="Proteomes" id="UP000824176">
    <property type="component" value="Unassembled WGS sequence"/>
</dbReference>
<reference evidence="4" key="2">
    <citation type="submission" date="2021-04" db="EMBL/GenBank/DDBJ databases">
        <authorList>
            <person name="Gilroy R."/>
        </authorList>
    </citation>
    <scope>NUCLEOTIDE SEQUENCE</scope>
    <source>
        <strain evidence="4">ChiW4-1371</strain>
    </source>
</reference>
<evidence type="ECO:0000256" key="1">
    <source>
        <dbReference type="ARBA" id="ARBA00022603"/>
    </source>
</evidence>
<gene>
    <name evidence="4" type="ORF">H9804_08260</name>
</gene>
<dbReference type="InterPro" id="IPR029028">
    <property type="entry name" value="Alpha/beta_knot_MTases"/>
</dbReference>
<name>A0A9D2GVC5_9BACT</name>
<sequence>MIISGRNPVIEAKKSGKAKKIIVRQGASIHFDNINVPFEVLGRRAFEEKYGTETQGVVCEIDDFEYTELKDILKKSSSIQGVVFLDKIQDPHNFGAIIRACHCFGIRHIVVPRHDQARVSAAVYKASAGALFYTEICEVVNLGQAVDEFKSKGFSIAAADINGDINLKSTSSLVKFPLGVIIGSEGRGIRESILERADYKLKIGMASDIDSLNASMSCAVILYQLFSR</sequence>
<dbReference type="PANTHER" id="PTHR46429:SF1">
    <property type="entry name" value="23S RRNA (GUANOSINE-2'-O-)-METHYLTRANSFERASE RLMB"/>
    <property type="match status" value="1"/>
</dbReference>
<accession>A0A9D2GVC5</accession>
<dbReference type="InterPro" id="IPR004441">
    <property type="entry name" value="rRNA_MeTrfase_TrmH"/>
</dbReference>
<evidence type="ECO:0000259" key="3">
    <source>
        <dbReference type="SMART" id="SM00967"/>
    </source>
</evidence>
<dbReference type="GO" id="GO:0032259">
    <property type="term" value="P:methylation"/>
    <property type="evidence" value="ECO:0007669"/>
    <property type="project" value="UniProtKB-KW"/>
</dbReference>